<evidence type="ECO:0000256" key="5">
    <source>
        <dbReference type="ARBA" id="ARBA00022989"/>
    </source>
</evidence>
<evidence type="ECO:0000256" key="2">
    <source>
        <dbReference type="ARBA" id="ARBA00022448"/>
    </source>
</evidence>
<feature type="transmembrane region" description="Helical" evidence="7">
    <location>
        <begin position="131"/>
        <end position="154"/>
    </location>
</feature>
<feature type="transmembrane region" description="Helical" evidence="7">
    <location>
        <begin position="97"/>
        <end position="119"/>
    </location>
</feature>
<keyword evidence="2" id="KW-0813">Transport</keyword>
<evidence type="ECO:0000256" key="3">
    <source>
        <dbReference type="ARBA" id="ARBA00022475"/>
    </source>
</evidence>
<evidence type="ECO:0000259" key="8">
    <source>
        <dbReference type="PROSITE" id="PS50850"/>
    </source>
</evidence>
<keyword evidence="3" id="KW-1003">Cell membrane</keyword>
<comment type="subcellular location">
    <subcellularLocation>
        <location evidence="1">Cell membrane</location>
        <topology evidence="1">Multi-pass membrane protein</topology>
    </subcellularLocation>
</comment>
<evidence type="ECO:0000313" key="10">
    <source>
        <dbReference type="EMBL" id="QXJ34245.1"/>
    </source>
</evidence>
<feature type="transmembrane region" description="Helical" evidence="7">
    <location>
        <begin position="398"/>
        <end position="418"/>
    </location>
</feature>
<organism evidence="9 11">
    <name type="scientific">Saccharolobus shibatae</name>
    <dbReference type="NCBI Taxonomy" id="2286"/>
    <lineage>
        <taxon>Archaea</taxon>
        <taxon>Thermoproteota</taxon>
        <taxon>Thermoprotei</taxon>
        <taxon>Sulfolobales</taxon>
        <taxon>Sulfolobaceae</taxon>
        <taxon>Saccharolobus</taxon>
    </lineage>
</organism>
<feature type="transmembrane region" description="Helical" evidence="7">
    <location>
        <begin position="438"/>
        <end position="459"/>
    </location>
</feature>
<evidence type="ECO:0000256" key="7">
    <source>
        <dbReference type="SAM" id="Phobius"/>
    </source>
</evidence>
<dbReference type="PANTHER" id="PTHR42718:SF9">
    <property type="entry name" value="MAJOR FACILITATOR SUPERFAMILY MULTIDRUG TRANSPORTER MFSC"/>
    <property type="match status" value="1"/>
</dbReference>
<dbReference type="InterPro" id="IPR011701">
    <property type="entry name" value="MFS"/>
</dbReference>
<feature type="transmembrane region" description="Helical" evidence="7">
    <location>
        <begin position="72"/>
        <end position="91"/>
    </location>
</feature>
<dbReference type="FunFam" id="1.20.1250.20:FF:000503">
    <property type="entry name" value="Drug resistance transporter, EmrB/QacA subfamily"/>
    <property type="match status" value="1"/>
</dbReference>
<dbReference type="GO" id="GO:0005886">
    <property type="term" value="C:plasma membrane"/>
    <property type="evidence" value="ECO:0007669"/>
    <property type="project" value="UniProtKB-SubCell"/>
</dbReference>
<keyword evidence="12" id="KW-1185">Reference proteome</keyword>
<feature type="transmembrane region" description="Helical" evidence="7">
    <location>
        <begin position="160"/>
        <end position="180"/>
    </location>
</feature>
<feature type="domain" description="Major facilitator superfamily (MFS) profile" evidence="8">
    <location>
        <begin position="6"/>
        <end position="465"/>
    </location>
</feature>
<feature type="transmembrane region" description="Helical" evidence="7">
    <location>
        <begin position="294"/>
        <end position="310"/>
    </location>
</feature>
<evidence type="ECO:0000313" key="9">
    <source>
        <dbReference type="EMBL" id="QXJ31230.1"/>
    </source>
</evidence>
<evidence type="ECO:0000313" key="11">
    <source>
        <dbReference type="Proteomes" id="UP000693941"/>
    </source>
</evidence>
<keyword evidence="4 7" id="KW-0812">Transmembrane</keyword>
<dbReference type="RefSeq" id="WP_218259547.1">
    <property type="nucleotide sequence ID" value="NZ_CP077713.1"/>
</dbReference>
<reference evidence="9 12" key="1">
    <citation type="journal article" date="2021" name="Environ. Microbiol.">
        <title>New insights into the diversity and evolution of the archaeal mobilome from three complete genomes of Saccharolobus shibatae.</title>
        <authorList>
            <person name="Medvedeva S."/>
            <person name="Brandt D."/>
            <person name="Cvirkaite-Krupovic V."/>
            <person name="Liu Y."/>
            <person name="Severinov K."/>
            <person name="Ishino S."/>
            <person name="Ishino Y."/>
            <person name="Prangishvili D."/>
            <person name="Kalinowski J."/>
            <person name="Krupovic M."/>
        </authorList>
    </citation>
    <scope>NUCLEOTIDE SEQUENCE</scope>
    <source>
        <strain evidence="9">BEU9</strain>
        <strain evidence="10 12">S38A</strain>
    </source>
</reference>
<dbReference type="GO" id="GO:0022857">
    <property type="term" value="F:transmembrane transporter activity"/>
    <property type="evidence" value="ECO:0007669"/>
    <property type="project" value="InterPro"/>
</dbReference>
<dbReference type="Proteomes" id="UP000693941">
    <property type="component" value="Chromosome"/>
</dbReference>
<dbReference type="Proteomes" id="UP000694036">
    <property type="component" value="Chromosome"/>
</dbReference>
<dbReference type="PANTHER" id="PTHR42718">
    <property type="entry name" value="MAJOR FACILITATOR SUPERFAMILY MULTIDRUG TRANSPORTER MFSC"/>
    <property type="match status" value="1"/>
</dbReference>
<dbReference type="CDD" id="cd17321">
    <property type="entry name" value="MFS_MMR_MDR_like"/>
    <property type="match status" value="1"/>
</dbReference>
<feature type="transmembrane region" description="Helical" evidence="7">
    <location>
        <begin position="221"/>
        <end position="238"/>
    </location>
</feature>
<sequence length="469" mass="50004">MNTNSILFVLTLGSLMAAVDTTIVLLALPTITSSLHTDLLSSIWVLLAYMIVISVLSTQAGRIGDLFGKGKIYNLGFVIFTVASALCGISTNIDMLIIFRIVQAIGGSMLVANSSSIVADVFPPNRRGKAYGITSLGWNIGALVGIVLGGVLTTFLGWQYIFYINVPIGIVAVLLGLMNIKDINKVNTKLDIPGAILLGASLALISLSLMFIAASGTSTDSIIELALGIALIPFFLLNETRSKYPILNLKIFKIRLLTYSILANFLQGIGGLSLSFLLIMYLQGVRGLSPLDSSLLLTPGYVIASILAPFMGKVADRGKPGIVAGIGLVFIFITLILYFFLLTPTTDYYLIIGISAITGIGSAMFWPSNSTAIMFHAPKEYYGSVSGLSRTLGNIGTILSYVLSIVVATLSIPRNVAFEIFIGTTTLNGDVSATFVNGLHFAFLISSIIIIIAMIFSFMSGKTQESVTK</sequence>
<dbReference type="Pfam" id="PF07690">
    <property type="entry name" value="MFS_1"/>
    <property type="match status" value="1"/>
</dbReference>
<feature type="transmembrane region" description="Helical" evidence="7">
    <location>
        <begin position="192"/>
        <end position="215"/>
    </location>
</feature>
<dbReference type="InterPro" id="IPR020846">
    <property type="entry name" value="MFS_dom"/>
</dbReference>
<evidence type="ECO:0000313" key="12">
    <source>
        <dbReference type="Proteomes" id="UP000694036"/>
    </source>
</evidence>
<evidence type="ECO:0000256" key="1">
    <source>
        <dbReference type="ARBA" id="ARBA00004651"/>
    </source>
</evidence>
<dbReference type="EMBL" id="CP077715">
    <property type="protein sequence ID" value="QXJ31230.1"/>
    <property type="molecule type" value="Genomic_DNA"/>
</dbReference>
<evidence type="ECO:0000256" key="6">
    <source>
        <dbReference type="ARBA" id="ARBA00023136"/>
    </source>
</evidence>
<gene>
    <name evidence="9" type="ORF">J5U21_00880</name>
    <name evidence="10" type="ORF">J5U22_00791</name>
</gene>
<keyword evidence="6 7" id="KW-0472">Membrane</keyword>
<feature type="transmembrane region" description="Helical" evidence="7">
    <location>
        <begin position="41"/>
        <end position="60"/>
    </location>
</feature>
<dbReference type="GeneID" id="65559402"/>
<feature type="transmembrane region" description="Helical" evidence="7">
    <location>
        <begin position="348"/>
        <end position="366"/>
    </location>
</feature>
<feature type="transmembrane region" description="Helical" evidence="7">
    <location>
        <begin position="259"/>
        <end position="282"/>
    </location>
</feature>
<dbReference type="PROSITE" id="PS50850">
    <property type="entry name" value="MFS"/>
    <property type="match status" value="1"/>
</dbReference>
<accession>A0A8F5GVQ8</accession>
<name>A0A8F5GVQ8_9CREN</name>
<evidence type="ECO:0000256" key="4">
    <source>
        <dbReference type="ARBA" id="ARBA00022692"/>
    </source>
</evidence>
<dbReference type="AlphaFoldDB" id="A0A8F5GVQ8"/>
<protein>
    <submittedName>
        <fullName evidence="9">Putative MFS-type transporter</fullName>
    </submittedName>
</protein>
<proteinExistence type="predicted"/>
<dbReference type="FunFam" id="1.20.1720.10:FF:000021">
    <property type="entry name" value="Drug resistance transporter, EmrB/QacA subfamily"/>
    <property type="match status" value="1"/>
</dbReference>
<keyword evidence="5 7" id="KW-1133">Transmembrane helix</keyword>
<dbReference type="EMBL" id="CP077713">
    <property type="protein sequence ID" value="QXJ34245.1"/>
    <property type="molecule type" value="Genomic_DNA"/>
</dbReference>
<feature type="transmembrane region" description="Helical" evidence="7">
    <location>
        <begin position="322"/>
        <end position="342"/>
    </location>
</feature>